<keyword evidence="9" id="KW-0511">Multifunctional enzyme</keyword>
<feature type="transmembrane region" description="Helical" evidence="11">
    <location>
        <begin position="37"/>
        <end position="58"/>
    </location>
</feature>
<evidence type="ECO:0000256" key="11">
    <source>
        <dbReference type="SAM" id="Phobius"/>
    </source>
</evidence>
<evidence type="ECO:0000259" key="12">
    <source>
        <dbReference type="Pfam" id="PF01478"/>
    </source>
</evidence>
<dbReference type="InterPro" id="IPR000045">
    <property type="entry name" value="Prepilin_IV_endopep_pep"/>
</dbReference>
<dbReference type="GO" id="GO:0032259">
    <property type="term" value="P:methylation"/>
    <property type="evidence" value="ECO:0007669"/>
    <property type="project" value="UniProtKB-KW"/>
</dbReference>
<keyword evidence="4" id="KW-0997">Cell inner membrane</keyword>
<feature type="transmembrane region" description="Helical" evidence="11">
    <location>
        <begin position="12"/>
        <end position="31"/>
    </location>
</feature>
<dbReference type="InterPro" id="IPR050882">
    <property type="entry name" value="Prepilin_peptidase/N-MTase"/>
</dbReference>
<dbReference type="RefSeq" id="WP_246256884.1">
    <property type="nucleotide sequence ID" value="NZ_CADIKM010000001.1"/>
</dbReference>
<dbReference type="GO" id="GO:0008168">
    <property type="term" value="F:methyltransferase activity"/>
    <property type="evidence" value="ECO:0007669"/>
    <property type="project" value="UniProtKB-KW"/>
</dbReference>
<evidence type="ECO:0000256" key="1">
    <source>
        <dbReference type="ARBA" id="ARBA00004429"/>
    </source>
</evidence>
<dbReference type="Pfam" id="PF06750">
    <property type="entry name" value="A24_N_bact"/>
    <property type="match status" value="1"/>
</dbReference>
<gene>
    <name evidence="14" type="primary">outO</name>
    <name evidence="14" type="ORF">LMG28138_00411</name>
</gene>
<dbReference type="InterPro" id="IPR010627">
    <property type="entry name" value="Prepilin_pept_A24_N"/>
</dbReference>
<proteinExistence type="inferred from homology"/>
<dbReference type="EMBL" id="CADIKM010000001">
    <property type="protein sequence ID" value="CAB3777572.1"/>
    <property type="molecule type" value="Genomic_DNA"/>
</dbReference>
<dbReference type="InterPro" id="IPR014032">
    <property type="entry name" value="Peptidase_A24A_bac"/>
</dbReference>
<evidence type="ECO:0000256" key="4">
    <source>
        <dbReference type="ARBA" id="ARBA00022519"/>
    </source>
</evidence>
<organism evidence="14 15">
    <name type="scientific">Pararobbsia alpina</name>
    <dbReference type="NCBI Taxonomy" id="621374"/>
    <lineage>
        <taxon>Bacteria</taxon>
        <taxon>Pseudomonadati</taxon>
        <taxon>Pseudomonadota</taxon>
        <taxon>Betaproteobacteria</taxon>
        <taxon>Burkholderiales</taxon>
        <taxon>Burkholderiaceae</taxon>
        <taxon>Pararobbsia</taxon>
    </lineage>
</organism>
<comment type="function">
    <text evidence="9">Plays an essential role in type IV pili and type II pseudopili formation by proteolytically removing the leader sequence from substrate proteins and subsequently monomethylating the alpha-amino group of the newly exposed N-terminal phenylalanine.</text>
</comment>
<dbReference type="Proteomes" id="UP000494115">
    <property type="component" value="Unassembled WGS sequence"/>
</dbReference>
<dbReference type="PANTHER" id="PTHR30487:SF0">
    <property type="entry name" value="PREPILIN LEADER PEPTIDASE_N-METHYLTRANSFERASE-RELATED"/>
    <property type="match status" value="1"/>
</dbReference>
<feature type="region of interest" description="Disordered" evidence="10">
    <location>
        <begin position="85"/>
        <end position="118"/>
    </location>
</feature>
<accession>A0A6S7ATP7</accession>
<dbReference type="GO" id="GO:0004190">
    <property type="term" value="F:aspartic-type endopeptidase activity"/>
    <property type="evidence" value="ECO:0007669"/>
    <property type="project" value="UniProtKB-EC"/>
</dbReference>
<dbReference type="GO" id="GO:0006465">
    <property type="term" value="P:signal peptide processing"/>
    <property type="evidence" value="ECO:0007669"/>
    <property type="project" value="TreeGrafter"/>
</dbReference>
<comment type="similarity">
    <text evidence="2 8">Belongs to the peptidase A24 family.</text>
</comment>
<evidence type="ECO:0000256" key="3">
    <source>
        <dbReference type="ARBA" id="ARBA00022475"/>
    </source>
</evidence>
<evidence type="ECO:0000259" key="13">
    <source>
        <dbReference type="Pfam" id="PF06750"/>
    </source>
</evidence>
<dbReference type="PRINTS" id="PR00864">
    <property type="entry name" value="PREPILNPTASE"/>
</dbReference>
<evidence type="ECO:0000256" key="9">
    <source>
        <dbReference type="RuleBase" id="RU003794"/>
    </source>
</evidence>
<evidence type="ECO:0000313" key="14">
    <source>
        <dbReference type="EMBL" id="CAB3777572.1"/>
    </source>
</evidence>
<evidence type="ECO:0000256" key="2">
    <source>
        <dbReference type="ARBA" id="ARBA00005801"/>
    </source>
</evidence>
<keyword evidence="6 11" id="KW-1133">Transmembrane helix</keyword>
<keyword evidence="9" id="KW-0808">Transferase</keyword>
<feature type="domain" description="Prepilin peptidase A24 N-terminal" evidence="13">
    <location>
        <begin position="46"/>
        <end position="196"/>
    </location>
</feature>
<feature type="transmembrane region" description="Helical" evidence="11">
    <location>
        <begin position="200"/>
        <end position="218"/>
    </location>
</feature>
<keyword evidence="15" id="KW-1185">Reference proteome</keyword>
<keyword evidence="9" id="KW-0489">Methyltransferase</keyword>
<dbReference type="AlphaFoldDB" id="A0A6S7ATP7"/>
<keyword evidence="9" id="KW-0645">Protease</keyword>
<evidence type="ECO:0000256" key="5">
    <source>
        <dbReference type="ARBA" id="ARBA00022692"/>
    </source>
</evidence>
<keyword evidence="7 11" id="KW-0472">Membrane</keyword>
<keyword evidence="3" id="KW-1003">Cell membrane</keyword>
<evidence type="ECO:0000256" key="7">
    <source>
        <dbReference type="ARBA" id="ARBA00023136"/>
    </source>
</evidence>
<dbReference type="EC" id="2.1.1.-" evidence="9"/>
<comment type="catalytic activity">
    <reaction evidence="9">
        <text>Typically cleaves a -Gly-|-Phe- bond to release an N-terminal, basic peptide of 5-8 residues from type IV prepilin, and then N-methylates the new N-terminal amino group, the methyl donor being S-adenosyl-L-methionine.</text>
        <dbReference type="EC" id="3.4.23.43"/>
    </reaction>
</comment>
<evidence type="ECO:0000256" key="6">
    <source>
        <dbReference type="ARBA" id="ARBA00022989"/>
    </source>
</evidence>
<comment type="subcellular location">
    <subcellularLocation>
        <location evidence="1">Cell inner membrane</location>
        <topology evidence="1">Multi-pass membrane protein</topology>
    </subcellularLocation>
    <subcellularLocation>
        <location evidence="9">Cell membrane</location>
        <topology evidence="9">Multi-pass membrane protein</topology>
    </subcellularLocation>
</comment>
<feature type="transmembrane region" description="Helical" evidence="11">
    <location>
        <begin position="252"/>
        <end position="273"/>
    </location>
</feature>
<feature type="transmembrane region" description="Helical" evidence="11">
    <location>
        <begin position="331"/>
        <end position="350"/>
    </location>
</feature>
<reference evidence="14 15" key="1">
    <citation type="submission" date="2020-04" db="EMBL/GenBank/DDBJ databases">
        <authorList>
            <person name="De Canck E."/>
        </authorList>
    </citation>
    <scope>NUCLEOTIDE SEQUENCE [LARGE SCALE GENOMIC DNA]</scope>
    <source>
        <strain evidence="14 15">LMG 28138</strain>
    </source>
</reference>
<keyword evidence="5 9" id="KW-0812">Transmembrane</keyword>
<dbReference type="EC" id="3.4.23.43" evidence="9"/>
<keyword evidence="9" id="KW-0378">Hydrolase</keyword>
<evidence type="ECO:0000256" key="8">
    <source>
        <dbReference type="RuleBase" id="RU003793"/>
    </source>
</evidence>
<feature type="domain" description="Prepilin type IV endopeptidase peptidase" evidence="12">
    <location>
        <begin position="208"/>
        <end position="315"/>
    </location>
</feature>
<dbReference type="Gene3D" id="1.20.120.1220">
    <property type="match status" value="1"/>
</dbReference>
<protein>
    <recommendedName>
        <fullName evidence="9">Prepilin leader peptidase/N-methyltransferase</fullName>
        <ecNumber evidence="9">2.1.1.-</ecNumber>
        <ecNumber evidence="9">3.4.23.43</ecNumber>
    </recommendedName>
</protein>
<feature type="transmembrane region" description="Helical" evidence="11">
    <location>
        <begin position="293"/>
        <end position="319"/>
    </location>
</feature>
<dbReference type="Pfam" id="PF01478">
    <property type="entry name" value="Peptidase_A24"/>
    <property type="match status" value="1"/>
</dbReference>
<name>A0A6S7ATP7_9BURK</name>
<evidence type="ECO:0000256" key="10">
    <source>
        <dbReference type="SAM" id="MobiDB-lite"/>
    </source>
</evidence>
<dbReference type="PANTHER" id="PTHR30487">
    <property type="entry name" value="TYPE 4 PREPILIN-LIKE PROTEINS LEADER PEPTIDE-PROCESSING ENZYME"/>
    <property type="match status" value="1"/>
</dbReference>
<evidence type="ECO:0000313" key="15">
    <source>
        <dbReference type="Proteomes" id="UP000494115"/>
    </source>
</evidence>
<dbReference type="GO" id="GO:0005886">
    <property type="term" value="C:plasma membrane"/>
    <property type="evidence" value="ECO:0007669"/>
    <property type="project" value="UniProtKB-SubCell"/>
</dbReference>
<sequence length="363" mass="38788">MGGLSCRASARPFALLSSTMLTGLTSLFDGFTLMPVAIQYAFVIAFGLVIGSFVTVVVHRVPRVLERNWDTSVAEYLEERTNAAMASAEADETTVTQDRAVPGRRSRGSEFAPTEAAARADTPAGKAKGAETYNLMHPGSHCDACGHRLRVWENIPVLSYLLLRGRCGSCHTRISIRYPLLELASGLLAALAWWRFGPGFAAIAAFGFAAVALTLSCIDWETGLLPDAITLPFLWAGLLINLDPSFATLGDAVIGAAAGYVFLWCVYWGFWWWRGVEGIGHGDLKLFAALGAWLGWTGLVQVLVLASAAGALVGLAMLATRRMKRDEPLPFGPFLAVAGCITLFAGTPFWPSLPLYGSAGLGG</sequence>